<evidence type="ECO:0000313" key="2">
    <source>
        <dbReference type="EMBL" id="VAW26852.1"/>
    </source>
</evidence>
<dbReference type="PANTHER" id="PTHR38454">
    <property type="entry name" value="INTEGRAL MEMBRANE PROTEIN-RELATED"/>
    <property type="match status" value="1"/>
</dbReference>
<feature type="transmembrane region" description="Helical" evidence="1">
    <location>
        <begin position="125"/>
        <end position="146"/>
    </location>
</feature>
<dbReference type="InterPro" id="IPR018580">
    <property type="entry name" value="Uncharacterised_YfhO"/>
</dbReference>
<protein>
    <submittedName>
        <fullName evidence="2">Uncharacterized protein</fullName>
    </submittedName>
</protein>
<feature type="transmembrane region" description="Helical" evidence="1">
    <location>
        <begin position="93"/>
        <end position="118"/>
    </location>
</feature>
<proteinExistence type="predicted"/>
<keyword evidence="1" id="KW-1133">Transmembrane helix</keyword>
<accession>A0A3B0UK96</accession>
<feature type="transmembrane region" description="Helical" evidence="1">
    <location>
        <begin position="10"/>
        <end position="28"/>
    </location>
</feature>
<keyword evidence="1" id="KW-0472">Membrane</keyword>
<organism evidence="2">
    <name type="scientific">hydrothermal vent metagenome</name>
    <dbReference type="NCBI Taxonomy" id="652676"/>
    <lineage>
        <taxon>unclassified sequences</taxon>
        <taxon>metagenomes</taxon>
        <taxon>ecological metagenomes</taxon>
    </lineage>
</organism>
<reference evidence="2" key="1">
    <citation type="submission" date="2018-06" db="EMBL/GenBank/DDBJ databases">
        <authorList>
            <person name="Zhirakovskaya E."/>
        </authorList>
    </citation>
    <scope>NUCLEOTIDE SEQUENCE</scope>
</reference>
<dbReference type="AlphaFoldDB" id="A0A3B0UK96"/>
<feature type="transmembrane region" description="Helical" evidence="1">
    <location>
        <begin position="227"/>
        <end position="246"/>
    </location>
</feature>
<name>A0A3B0UK96_9ZZZZ</name>
<feature type="transmembrane region" description="Helical" evidence="1">
    <location>
        <begin position="152"/>
        <end position="169"/>
    </location>
</feature>
<feature type="non-terminal residue" evidence="2">
    <location>
        <position position="365"/>
    </location>
</feature>
<evidence type="ECO:0000256" key="1">
    <source>
        <dbReference type="SAM" id="Phobius"/>
    </source>
</evidence>
<dbReference type="PANTHER" id="PTHR38454:SF1">
    <property type="entry name" value="INTEGRAL MEMBRANE PROTEIN"/>
    <property type="match status" value="1"/>
</dbReference>
<feature type="transmembrane region" description="Helical" evidence="1">
    <location>
        <begin position="346"/>
        <end position="363"/>
    </location>
</feature>
<feature type="transmembrane region" description="Helical" evidence="1">
    <location>
        <begin position="197"/>
        <end position="215"/>
    </location>
</feature>
<keyword evidence="1" id="KW-0812">Transmembrane</keyword>
<dbReference type="EMBL" id="UOES01000150">
    <property type="protein sequence ID" value="VAW26852.1"/>
    <property type="molecule type" value="Genomic_DNA"/>
</dbReference>
<gene>
    <name evidence="2" type="ORF">MNBD_BACTEROID06-80</name>
</gene>
<sequence length="365" mass="40324">MRKINFKEQVLPHIVAIIVFLLVTIIYFKPVFFEHKSLSQHDIQMWEGGAKELIDFRETTGEEALWTNSMFSGMPGYLINVQWGNGILGKLQIAVAFGLPHPVRIVYLSFLCFYILLLSFGVRPYLAIAGALAFGLSSYNIIGIAAGHNSRIAAVAFMPLVLAGIRTVFKGKHLLGFTLTALAVALELRVGHLQITYYLFLMIAAYGVSELIFAIKNNKISPFLKQSGILVAAGVLGLATFIGSLLSTMEYSKYSIRGKSELSQMTTGENKDGLTKAYAFEYSQGIFEPMTLFFENIMGGSSRQKLGLDSETGKFMLKQGASKAQVEQQLQAIPTYWGDQSYSSPYYMGAIILFLVVLALITLPK</sequence>